<dbReference type="InterPro" id="IPR013154">
    <property type="entry name" value="ADH-like_N"/>
</dbReference>
<evidence type="ECO:0000256" key="4">
    <source>
        <dbReference type="ARBA" id="ARBA00023002"/>
    </source>
</evidence>
<evidence type="ECO:0000313" key="9">
    <source>
        <dbReference type="Proteomes" id="UP000039324"/>
    </source>
</evidence>
<evidence type="ECO:0000256" key="3">
    <source>
        <dbReference type="ARBA" id="ARBA00022833"/>
    </source>
</evidence>
<dbReference type="PROSITE" id="PS00059">
    <property type="entry name" value="ADH_ZINC"/>
    <property type="match status" value="1"/>
</dbReference>
<geneLocation type="mitochondrion" evidence="8"/>
<dbReference type="OrthoDB" id="1879366at2759"/>
<keyword evidence="2 5" id="KW-0479">Metal-binding</keyword>
<reference evidence="7 9" key="1">
    <citation type="submission" date="2015-02" db="EMBL/GenBank/DDBJ databases">
        <authorList>
            <person name="Chooi Y.-H."/>
        </authorList>
    </citation>
    <scope>NUCLEOTIDE SEQUENCE [LARGE SCALE GENOMIC DNA]</scope>
    <source>
        <strain evidence="7">E3</strain>
    </source>
</reference>
<dbReference type="Gene3D" id="3.40.50.720">
    <property type="entry name" value="NAD(P)-binding Rossmann-like Domain"/>
    <property type="match status" value="1"/>
</dbReference>
<reference evidence="8 10" key="2">
    <citation type="submission" date="2018-03" db="EMBL/GenBank/DDBJ databases">
        <authorList>
            <person name="Fogelqvist J."/>
        </authorList>
    </citation>
    <scope>NUCLEOTIDE SEQUENCE [LARGE SCALE GENOMIC DNA]</scope>
</reference>
<evidence type="ECO:0000313" key="10">
    <source>
        <dbReference type="Proteomes" id="UP000290189"/>
    </source>
</evidence>
<name>A0A0G4IHA4_PLABS</name>
<dbReference type="InterPro" id="IPR002328">
    <property type="entry name" value="ADH_Zn_CS"/>
</dbReference>
<dbReference type="InterPro" id="IPR036291">
    <property type="entry name" value="NAD(P)-bd_dom_sf"/>
</dbReference>
<dbReference type="InterPro" id="IPR020843">
    <property type="entry name" value="ER"/>
</dbReference>
<evidence type="ECO:0000313" key="7">
    <source>
        <dbReference type="EMBL" id="CEO94576.1"/>
    </source>
</evidence>
<dbReference type="OMA" id="EAIFPMV"/>
<dbReference type="InterPro" id="IPR011032">
    <property type="entry name" value="GroES-like_sf"/>
</dbReference>
<dbReference type="InterPro" id="IPR013149">
    <property type="entry name" value="ADH-like_C"/>
</dbReference>
<protein>
    <recommendedName>
        <fullName evidence="6">Enoyl reductase (ER) domain-containing protein</fullName>
    </recommendedName>
</protein>
<sequence length="365" mass="39479">MERVLAVGVAKEHAALDVLEIERRPVGPHDVYVRVLYCGVCHSDLHHGRSEWGRPKFPAVPGHEIIGQVVRVGSDVSKFRVDDTVGVGVFVDSCRHCSECKDGQVQYCSGKRAGDLPGRCDTYGSPTPDPPGHTLGGYSQAIVVDENYVLSIPPGLDLKRAAPLLCAGITTYSAMRHYGVRKGDRIGVLGLGGLGHMAVKFGKAMGAHVTVLTRSSRKRDLAMKMGADDVIITEDEGDRFKAAQRSMDRIVDTVSARHDIDAYVNLLRVNGTLIMVGASPDPLTFRTFPLIMRRTSIGGSLVGGIAETQEMLQFCADHDISCDVEVVPIADVNKAWDRMVKGDVQFRFVIDVAGSLAKGTTINKA</sequence>
<evidence type="ECO:0000256" key="2">
    <source>
        <dbReference type="ARBA" id="ARBA00022723"/>
    </source>
</evidence>
<keyword evidence="9" id="KW-1185">Reference proteome</keyword>
<dbReference type="CDD" id="cd05283">
    <property type="entry name" value="CAD1"/>
    <property type="match status" value="1"/>
</dbReference>
<organism evidence="7 9">
    <name type="scientific">Plasmodiophora brassicae</name>
    <name type="common">Clubroot disease agent</name>
    <dbReference type="NCBI Taxonomy" id="37360"/>
    <lineage>
        <taxon>Eukaryota</taxon>
        <taxon>Sar</taxon>
        <taxon>Rhizaria</taxon>
        <taxon>Endomyxa</taxon>
        <taxon>Phytomyxea</taxon>
        <taxon>Plasmodiophorida</taxon>
        <taxon>Plasmodiophoridae</taxon>
        <taxon>Plasmodiophora</taxon>
    </lineage>
</organism>
<evidence type="ECO:0000256" key="5">
    <source>
        <dbReference type="RuleBase" id="RU361277"/>
    </source>
</evidence>
<dbReference type="SMART" id="SM00829">
    <property type="entry name" value="PKS_ER"/>
    <property type="match status" value="1"/>
</dbReference>
<dbReference type="EMBL" id="CDSF01000001">
    <property type="protein sequence ID" value="CEO94576.1"/>
    <property type="molecule type" value="Genomic_DNA"/>
</dbReference>
<comment type="similarity">
    <text evidence="5">Belongs to the zinc-containing alcohol dehydrogenase family.</text>
</comment>
<gene>
    <name evidence="7" type="ORF">PBRA_000361</name>
    <name evidence="8" type="ORF">PLBR_LOCUS4136</name>
</gene>
<keyword evidence="3 5" id="KW-0862">Zinc</keyword>
<feature type="domain" description="Enoyl reductase (ER)" evidence="6">
    <location>
        <begin position="14"/>
        <end position="350"/>
    </location>
</feature>
<dbReference type="GO" id="GO:0008270">
    <property type="term" value="F:zinc ion binding"/>
    <property type="evidence" value="ECO:0007669"/>
    <property type="project" value="InterPro"/>
</dbReference>
<evidence type="ECO:0000259" key="6">
    <source>
        <dbReference type="SMART" id="SM00829"/>
    </source>
</evidence>
<proteinExistence type="inferred from homology"/>
<dbReference type="InterPro" id="IPR047109">
    <property type="entry name" value="CAD-like"/>
</dbReference>
<dbReference type="FunFam" id="3.40.50.720:FF:000022">
    <property type="entry name" value="Cinnamyl alcohol dehydrogenase"/>
    <property type="match status" value="1"/>
</dbReference>
<dbReference type="PANTHER" id="PTHR42683">
    <property type="entry name" value="ALDEHYDE REDUCTASE"/>
    <property type="match status" value="1"/>
</dbReference>
<keyword evidence="8" id="KW-0496">Mitochondrion</keyword>
<dbReference type="Proteomes" id="UP000290189">
    <property type="component" value="Unassembled WGS sequence"/>
</dbReference>
<accession>A0A0G4IHA4</accession>
<dbReference type="EMBL" id="OVEO01000006">
    <property type="protein sequence ID" value="SPQ96921.1"/>
    <property type="molecule type" value="Genomic_DNA"/>
</dbReference>
<dbReference type="Gene3D" id="3.90.180.10">
    <property type="entry name" value="Medium-chain alcohol dehydrogenases, catalytic domain"/>
    <property type="match status" value="1"/>
</dbReference>
<dbReference type="STRING" id="37360.A0A0G4IHA4"/>
<dbReference type="SUPFAM" id="SSF50129">
    <property type="entry name" value="GroES-like"/>
    <property type="match status" value="1"/>
</dbReference>
<dbReference type="GO" id="GO:0016616">
    <property type="term" value="F:oxidoreductase activity, acting on the CH-OH group of donors, NAD or NADP as acceptor"/>
    <property type="evidence" value="ECO:0007669"/>
    <property type="project" value="InterPro"/>
</dbReference>
<dbReference type="AlphaFoldDB" id="A0A0G4IHA4"/>
<comment type="cofactor">
    <cofactor evidence="1 5">
        <name>Zn(2+)</name>
        <dbReference type="ChEBI" id="CHEBI:29105"/>
    </cofactor>
</comment>
<dbReference type="SUPFAM" id="SSF51735">
    <property type="entry name" value="NAD(P)-binding Rossmann-fold domains"/>
    <property type="match status" value="1"/>
</dbReference>
<evidence type="ECO:0000313" key="8">
    <source>
        <dbReference type="EMBL" id="SPQ96921.1"/>
    </source>
</evidence>
<dbReference type="Pfam" id="PF00107">
    <property type="entry name" value="ADH_zinc_N"/>
    <property type="match status" value="1"/>
</dbReference>
<dbReference type="Proteomes" id="UP000039324">
    <property type="component" value="Unassembled WGS sequence"/>
</dbReference>
<keyword evidence="4" id="KW-0560">Oxidoreductase</keyword>
<evidence type="ECO:0000256" key="1">
    <source>
        <dbReference type="ARBA" id="ARBA00001947"/>
    </source>
</evidence>
<dbReference type="Pfam" id="PF08240">
    <property type="entry name" value="ADH_N"/>
    <property type="match status" value="1"/>
</dbReference>